<dbReference type="EMBL" id="AEPE02000006">
    <property type="protein sequence ID" value="EFZ36317.1"/>
    <property type="molecule type" value="Genomic_DNA"/>
</dbReference>
<organism evidence="1 2">
    <name type="scientific">Hoylesella oralis ATCC 33269</name>
    <dbReference type="NCBI Taxonomy" id="873533"/>
    <lineage>
        <taxon>Bacteria</taxon>
        <taxon>Pseudomonadati</taxon>
        <taxon>Bacteroidota</taxon>
        <taxon>Bacteroidia</taxon>
        <taxon>Bacteroidales</taxon>
        <taxon>Prevotellaceae</taxon>
        <taxon>Hoylesella</taxon>
    </lineage>
</organism>
<dbReference type="AlphaFoldDB" id="E7RSW6"/>
<dbReference type="Proteomes" id="UP000005580">
    <property type="component" value="Unassembled WGS sequence"/>
</dbReference>
<accession>E7RSW6</accession>
<reference evidence="1" key="1">
    <citation type="submission" date="2011-01" db="EMBL/GenBank/DDBJ databases">
        <authorList>
            <person name="Muzny D."/>
            <person name="Qin X."/>
            <person name="Buhay C."/>
            <person name="Dugan-Rocha S."/>
            <person name="Ding Y."/>
            <person name="Chen G."/>
            <person name="Hawes A."/>
            <person name="Holder M."/>
            <person name="Jhangiani S."/>
            <person name="Johnson A."/>
            <person name="Khan Z."/>
            <person name="Li Z."/>
            <person name="Liu W."/>
            <person name="Liu X."/>
            <person name="Perez L."/>
            <person name="Shen H."/>
            <person name="Wang Q."/>
            <person name="Watt J."/>
            <person name="Xi L."/>
            <person name="Xin Y."/>
            <person name="Zhou J."/>
            <person name="Deng J."/>
            <person name="Jiang H."/>
            <person name="Liu Y."/>
            <person name="Qu J."/>
            <person name="Song X.-Z."/>
            <person name="Zhang L."/>
            <person name="Villasana D."/>
            <person name="Johnson A."/>
            <person name="Liu J."/>
            <person name="Liyanage D."/>
            <person name="Lorensuhewa L."/>
            <person name="Robinson T."/>
            <person name="Song A."/>
            <person name="Song B.-B."/>
            <person name="Dinh H."/>
            <person name="Thornton R."/>
            <person name="Coyle M."/>
            <person name="Francisco L."/>
            <person name="Jackson L."/>
            <person name="Javaid M."/>
            <person name="Korchina V."/>
            <person name="Kovar C."/>
            <person name="Mata R."/>
            <person name="Mathew T."/>
            <person name="Ngo R."/>
            <person name="Nguyen L."/>
            <person name="Nguyen N."/>
            <person name="Okwuonu G."/>
            <person name="Ongeri F."/>
            <person name="Pham C."/>
            <person name="Simmons D."/>
            <person name="Wilczek-Boney K."/>
            <person name="Hale W."/>
            <person name="Jakkamsetti A."/>
            <person name="Pham P."/>
            <person name="Ruth R."/>
            <person name="San Lucas F."/>
            <person name="Warren J."/>
            <person name="Zhang J."/>
            <person name="Zhao Z."/>
            <person name="Zhou C."/>
            <person name="Zhu D."/>
            <person name="Lee S."/>
            <person name="Bess C."/>
            <person name="Blankenburg K."/>
            <person name="Forbes L."/>
            <person name="Fu Q."/>
            <person name="Gubbala S."/>
            <person name="Hirani K."/>
            <person name="Jayaseelan J.C."/>
            <person name="Lara F."/>
            <person name="Munidasa M."/>
            <person name="Palculict T."/>
            <person name="Patil S."/>
            <person name="Pu L.-L."/>
            <person name="Saada N."/>
            <person name="Tang L."/>
            <person name="Weissenberger G."/>
            <person name="Zhu Y."/>
            <person name="Hemphill L."/>
            <person name="Shang Y."/>
            <person name="Youmans B."/>
            <person name="Ayvaz T."/>
            <person name="Ross M."/>
            <person name="Santibanez J."/>
            <person name="Aqrawi P."/>
            <person name="Gross S."/>
            <person name="Joshi V."/>
            <person name="Fowler G."/>
            <person name="Nazareth L."/>
            <person name="Reid J."/>
            <person name="Worley K."/>
            <person name="Petrosino J."/>
            <person name="Highlander S."/>
            <person name="Gibbs R."/>
        </authorList>
    </citation>
    <scope>NUCLEOTIDE SEQUENCE [LARGE SCALE GENOMIC DNA]</scope>
    <source>
        <strain evidence="1">ATCC 33269</strain>
    </source>
</reference>
<evidence type="ECO:0000313" key="2">
    <source>
        <dbReference type="Proteomes" id="UP000005580"/>
    </source>
</evidence>
<protein>
    <submittedName>
        <fullName evidence="1">Uncharacterized protein</fullName>
    </submittedName>
</protein>
<name>E7RSW6_9BACT</name>
<proteinExistence type="predicted"/>
<comment type="caution">
    <text evidence="1">The sequence shown here is derived from an EMBL/GenBank/DDBJ whole genome shotgun (WGS) entry which is preliminary data.</text>
</comment>
<gene>
    <name evidence="1" type="ORF">HMPREF0663_12384</name>
</gene>
<evidence type="ECO:0000313" key="1">
    <source>
        <dbReference type="EMBL" id="EFZ36317.1"/>
    </source>
</evidence>
<sequence>MLLQHQPYLGLYSPHFLNIMNDTQQKLCRILWRKYHIQTTATDVTPIRQSQYPYQVQATFLSAITGAPIKHSPNLDPAQHAQPSLLLVPPKRRSALQNLEFPSPVHFLGHCLFAFPSRFLCG</sequence>
<dbReference type="HOGENOM" id="CLU_2024622_0_0_10"/>
<keyword evidence="2" id="KW-1185">Reference proteome</keyword>